<evidence type="ECO:0000313" key="1">
    <source>
        <dbReference type="EMBL" id="KAI3802739.1"/>
    </source>
</evidence>
<organism evidence="1 2">
    <name type="scientific">Smallanthus sonchifolius</name>
    <dbReference type="NCBI Taxonomy" id="185202"/>
    <lineage>
        <taxon>Eukaryota</taxon>
        <taxon>Viridiplantae</taxon>
        <taxon>Streptophyta</taxon>
        <taxon>Embryophyta</taxon>
        <taxon>Tracheophyta</taxon>
        <taxon>Spermatophyta</taxon>
        <taxon>Magnoliopsida</taxon>
        <taxon>eudicotyledons</taxon>
        <taxon>Gunneridae</taxon>
        <taxon>Pentapetalae</taxon>
        <taxon>asterids</taxon>
        <taxon>campanulids</taxon>
        <taxon>Asterales</taxon>
        <taxon>Asteraceae</taxon>
        <taxon>Asteroideae</taxon>
        <taxon>Heliantheae alliance</taxon>
        <taxon>Millerieae</taxon>
        <taxon>Smallanthus</taxon>
    </lineage>
</organism>
<comment type="caution">
    <text evidence="1">The sequence shown here is derived from an EMBL/GenBank/DDBJ whole genome shotgun (WGS) entry which is preliminary data.</text>
</comment>
<sequence length="74" mass="8782">MKEVMAVKIRFRTRKTIYTYVETNVDRQEVDDAQQAIINQQIRFFRSNPLKDSERINGIFIIFSLCIPLLFSIV</sequence>
<evidence type="ECO:0000313" key="2">
    <source>
        <dbReference type="Proteomes" id="UP001056120"/>
    </source>
</evidence>
<accession>A0ACB9I3Z6</accession>
<reference evidence="1 2" key="2">
    <citation type="journal article" date="2022" name="Mol. Ecol. Resour.">
        <title>The genomes of chicory, endive, great burdock and yacon provide insights into Asteraceae paleo-polyploidization history and plant inulin production.</title>
        <authorList>
            <person name="Fan W."/>
            <person name="Wang S."/>
            <person name="Wang H."/>
            <person name="Wang A."/>
            <person name="Jiang F."/>
            <person name="Liu H."/>
            <person name="Zhao H."/>
            <person name="Xu D."/>
            <person name="Zhang Y."/>
        </authorList>
    </citation>
    <scope>NUCLEOTIDE SEQUENCE [LARGE SCALE GENOMIC DNA]</scope>
    <source>
        <strain evidence="2">cv. Yunnan</strain>
        <tissue evidence="1">Leaves</tissue>
    </source>
</reference>
<proteinExistence type="predicted"/>
<name>A0ACB9I3Z6_9ASTR</name>
<reference evidence="2" key="1">
    <citation type="journal article" date="2022" name="Mol. Ecol. Resour.">
        <title>The genomes of chicory, endive, great burdock and yacon provide insights into Asteraceae palaeo-polyploidization history and plant inulin production.</title>
        <authorList>
            <person name="Fan W."/>
            <person name="Wang S."/>
            <person name="Wang H."/>
            <person name="Wang A."/>
            <person name="Jiang F."/>
            <person name="Liu H."/>
            <person name="Zhao H."/>
            <person name="Xu D."/>
            <person name="Zhang Y."/>
        </authorList>
    </citation>
    <scope>NUCLEOTIDE SEQUENCE [LARGE SCALE GENOMIC DNA]</scope>
    <source>
        <strain evidence="2">cv. Yunnan</strain>
    </source>
</reference>
<dbReference type="EMBL" id="CM042027">
    <property type="protein sequence ID" value="KAI3802739.1"/>
    <property type="molecule type" value="Genomic_DNA"/>
</dbReference>
<protein>
    <submittedName>
        <fullName evidence="1">Uncharacterized protein</fullName>
    </submittedName>
</protein>
<dbReference type="Proteomes" id="UP001056120">
    <property type="component" value="Linkage Group LG10"/>
</dbReference>
<gene>
    <name evidence="1" type="ORF">L1987_30880</name>
</gene>
<keyword evidence="2" id="KW-1185">Reference proteome</keyword>